<evidence type="ECO:0000256" key="1">
    <source>
        <dbReference type="ARBA" id="ARBA00006484"/>
    </source>
</evidence>
<dbReference type="SUPFAM" id="SSF51735">
    <property type="entry name" value="NAD(P)-binding Rossmann-fold domains"/>
    <property type="match status" value="1"/>
</dbReference>
<accession>A0ABU9C3L2</accession>
<evidence type="ECO:0000313" key="5">
    <source>
        <dbReference type="Proteomes" id="UP001379945"/>
    </source>
</evidence>
<evidence type="ECO:0000256" key="2">
    <source>
        <dbReference type="ARBA" id="ARBA00022857"/>
    </source>
</evidence>
<dbReference type="PRINTS" id="PR00081">
    <property type="entry name" value="GDHRDH"/>
</dbReference>
<gene>
    <name evidence="4" type="ORF">AACH00_01530</name>
</gene>
<evidence type="ECO:0000313" key="4">
    <source>
        <dbReference type="EMBL" id="MEK8045022.1"/>
    </source>
</evidence>
<dbReference type="InterPro" id="IPR002347">
    <property type="entry name" value="SDR_fam"/>
</dbReference>
<keyword evidence="5" id="KW-1185">Reference proteome</keyword>
<sequence length="269" mass="27553">MTSTSAPFDLRLDGRRVLVTGAAGHLGAPISRGIAACGGTPVLAGRTEATLHALADEIRATGGQCQVLVLDVSDRDGTRAAIDHLLSDGSGLDGIVNAAYGGRAIPFTEAVDEDFEHAERLNVSGPFALIRQALPALAASRANGGASVVNLSSMYGHVSPDPSIYGDSGKNNPPFYGASKAALSQLTRYMAVHLAPQGVRVNSVSPGPFPPASIAQSNPAFHAALCAKAPLGRIGAAHELVGPVLFLLSASASYITGIDLPVDGGWRAW</sequence>
<protein>
    <submittedName>
        <fullName evidence="4">SDR family oxidoreductase</fullName>
    </submittedName>
</protein>
<reference evidence="4 5" key="1">
    <citation type="submission" date="2024-04" db="EMBL/GenBank/DDBJ databases">
        <title>Novel species of the genus Ideonella isolated from streams.</title>
        <authorList>
            <person name="Lu H."/>
        </authorList>
    </citation>
    <scope>NUCLEOTIDE SEQUENCE [LARGE SCALE GENOMIC DNA]</scope>
    <source>
        <strain evidence="4 5">LYT19W</strain>
    </source>
</reference>
<proteinExistence type="inferred from homology"/>
<name>A0ABU9C3L2_9BURK</name>
<dbReference type="PANTHER" id="PTHR43618">
    <property type="entry name" value="7-ALPHA-HYDROXYSTEROID DEHYDROGENASE"/>
    <property type="match status" value="1"/>
</dbReference>
<dbReference type="Gene3D" id="3.40.50.720">
    <property type="entry name" value="NAD(P)-binding Rossmann-like Domain"/>
    <property type="match status" value="1"/>
</dbReference>
<comment type="caution">
    <text evidence="4">The sequence shown here is derived from an EMBL/GenBank/DDBJ whole genome shotgun (WGS) entry which is preliminary data.</text>
</comment>
<dbReference type="Proteomes" id="UP001379945">
    <property type="component" value="Unassembled WGS sequence"/>
</dbReference>
<dbReference type="PANTHER" id="PTHR43618:SF8">
    <property type="entry name" value="7ALPHA-HYDROXYSTEROID DEHYDROGENASE"/>
    <property type="match status" value="1"/>
</dbReference>
<keyword evidence="3" id="KW-0560">Oxidoreductase</keyword>
<dbReference type="InterPro" id="IPR052178">
    <property type="entry name" value="Sec_Metab_Biosynth_SDR"/>
</dbReference>
<dbReference type="InterPro" id="IPR036291">
    <property type="entry name" value="NAD(P)-bd_dom_sf"/>
</dbReference>
<dbReference type="EMBL" id="JBBUTI010000001">
    <property type="protein sequence ID" value="MEK8045022.1"/>
    <property type="molecule type" value="Genomic_DNA"/>
</dbReference>
<dbReference type="RefSeq" id="WP_341397174.1">
    <property type="nucleotide sequence ID" value="NZ_JBBUTI010000001.1"/>
</dbReference>
<evidence type="ECO:0000256" key="3">
    <source>
        <dbReference type="ARBA" id="ARBA00023002"/>
    </source>
</evidence>
<keyword evidence="2" id="KW-0521">NADP</keyword>
<dbReference type="Pfam" id="PF13561">
    <property type="entry name" value="adh_short_C2"/>
    <property type="match status" value="1"/>
</dbReference>
<comment type="similarity">
    <text evidence="1">Belongs to the short-chain dehydrogenases/reductases (SDR) family.</text>
</comment>
<organism evidence="4 5">
    <name type="scientific">Ideonella margarita</name>
    <dbReference type="NCBI Taxonomy" id="2984191"/>
    <lineage>
        <taxon>Bacteria</taxon>
        <taxon>Pseudomonadati</taxon>
        <taxon>Pseudomonadota</taxon>
        <taxon>Betaproteobacteria</taxon>
        <taxon>Burkholderiales</taxon>
        <taxon>Sphaerotilaceae</taxon>
        <taxon>Ideonella</taxon>
    </lineage>
</organism>